<protein>
    <submittedName>
        <fullName evidence="1">Uncharacterized protein</fullName>
    </submittedName>
</protein>
<proteinExistence type="predicted"/>
<organism evidence="1 2">
    <name type="scientific">Brachionus plicatilis</name>
    <name type="common">Marine rotifer</name>
    <name type="synonym">Brachionus muelleri</name>
    <dbReference type="NCBI Taxonomy" id="10195"/>
    <lineage>
        <taxon>Eukaryota</taxon>
        <taxon>Metazoa</taxon>
        <taxon>Spiralia</taxon>
        <taxon>Gnathifera</taxon>
        <taxon>Rotifera</taxon>
        <taxon>Eurotatoria</taxon>
        <taxon>Monogononta</taxon>
        <taxon>Pseudotrocha</taxon>
        <taxon>Ploima</taxon>
        <taxon>Brachionidae</taxon>
        <taxon>Brachionus</taxon>
    </lineage>
</organism>
<evidence type="ECO:0000313" key="2">
    <source>
        <dbReference type="Proteomes" id="UP000276133"/>
    </source>
</evidence>
<comment type="caution">
    <text evidence="1">The sequence shown here is derived from an EMBL/GenBank/DDBJ whole genome shotgun (WGS) entry which is preliminary data.</text>
</comment>
<reference evidence="1 2" key="1">
    <citation type="journal article" date="2018" name="Sci. Rep.">
        <title>Genomic signatures of local adaptation to the degree of environmental predictability in rotifers.</title>
        <authorList>
            <person name="Franch-Gras L."/>
            <person name="Hahn C."/>
            <person name="Garcia-Roger E.M."/>
            <person name="Carmona M.J."/>
            <person name="Serra M."/>
            <person name="Gomez A."/>
        </authorList>
    </citation>
    <scope>NUCLEOTIDE SEQUENCE [LARGE SCALE GENOMIC DNA]</scope>
    <source>
        <strain evidence="1">HYR1</strain>
    </source>
</reference>
<sequence>MELIPSKPCYKIFLFFLELTLTSDFKLRSKITPVSIQAGNTNRQQSTNRNPLGELNLQTNQAKSQISITSNNIANSSNR</sequence>
<evidence type="ECO:0000313" key="1">
    <source>
        <dbReference type="EMBL" id="RNA22085.1"/>
    </source>
</evidence>
<keyword evidence="2" id="KW-1185">Reference proteome</keyword>
<accession>A0A3M7RFR3</accession>
<dbReference type="AlphaFoldDB" id="A0A3M7RFR3"/>
<name>A0A3M7RFR3_BRAPC</name>
<gene>
    <name evidence="1" type="ORF">BpHYR1_033237</name>
</gene>
<dbReference type="EMBL" id="REGN01003543">
    <property type="protein sequence ID" value="RNA22085.1"/>
    <property type="molecule type" value="Genomic_DNA"/>
</dbReference>
<dbReference type="Proteomes" id="UP000276133">
    <property type="component" value="Unassembled WGS sequence"/>
</dbReference>